<reference evidence="13 14" key="1">
    <citation type="submission" date="2018-06" db="EMBL/GenBank/DDBJ databases">
        <authorList>
            <consortium name="Pathogen Informatics"/>
            <person name="Doyle S."/>
        </authorList>
    </citation>
    <scope>NUCLEOTIDE SEQUENCE [LARGE SCALE GENOMIC DNA]</scope>
    <source>
        <strain evidence="13 14">NCTC11190</strain>
    </source>
</reference>
<dbReference type="Gene3D" id="2.60.120.260">
    <property type="entry name" value="Galactose-binding domain-like"/>
    <property type="match status" value="1"/>
</dbReference>
<evidence type="ECO:0000256" key="6">
    <source>
        <dbReference type="ARBA" id="ARBA00022801"/>
    </source>
</evidence>
<evidence type="ECO:0000256" key="10">
    <source>
        <dbReference type="SAM" id="MobiDB-lite"/>
    </source>
</evidence>
<sequence>MNLKMKLTATMAAGAISALLCSDAYGQLPPAEWRFGQADRDGTVAGPAVPEWQNPEIAQVGREKPRAFFMSYENRNVAAANDYTTSEYYISLNKPWRFKWLPDHRQRPADFYKPSFDVSSWDTLSVPATWEVNGYGDAIYTNQPYEFAPYKPTPPKLPEANEVGLYRTTFEAPLLLKDRDVFLHIGGAKSGVYVYLNGHKVGYTEDSKDAAEFKLNDYLTDGTNTLALEIYRWSTGSYLECQDFWRLSGIEREMYIYSQPRTHIEDFYVVSTLDSAYTDGLLNLDVAMVNNFVKPSGPVQVWFELEDADGTMIDYSYQEIEMDGYGRDTVRFRRSALQNKDAYRNVRRWSAEDPYLYNLVLKIKVDGHFVEYTSAKVGFRTSEVRGNQYYVNGKRVYIKGVNYHEHHEKNGHVLDEATIREDFRLMKAHNINAIRLAHYPQQRRFYELADEYGFYLCNEANIESHGMGYDLAKGRTLGNNPQWLAKHMDRTQNMYHQTKNFPCVMFWSLGNEAGNGYNFYETYLWLKGMDTLRPVQYERAILEWNTDIFCPQYPSAAAFERWGQMKTDRPYIPSEYAHMMGNSGGGFRDMWEAIYKYPNLQGGFIWDWVDQGLLVEDAEGNPYWAYGGDFGENRPSDGNFLCNGLVSPDRTPHPGIAEVKKMYQYVWFRPVDLAAGKFEVKNLYDFTNLSKYNVKYTVTANNRVVRQGAFAGLNLAPGETKIVTVPLSGLTAQPGTEYFVDFTVSLKAADGPLKAGETVATEQFELEHLKGPKRTYTAQGQVSVDEGPDGIDVVGTNFGLTVDKTTGNIVSYRTGSQEYVQDGFGLQPNFWRAPTDNDYGSGMPKRLQVWKEASRNLKASSVTATTEGKTALVTAKYALPEGCSLTVAYKVYPSGAVHVDYAFRGNPESKSQMPRLGMRMRLPADMANLQYFGRGPEENYQDRNYGTNVGLYRSNAGVENFDYVRPQETGHHTDTRWLALNRPKGQGLLVEADDRMEFNALRNSVEDFDGQESDKPYQWFNRTPDEDHSDAAGRNVKPKQTHINDIAPRDFVELCLDYKMLGVGGDDSWYSQPYPQYQLPANKDYSWGFTLVPVRSGSNIQRQTGYKY</sequence>
<dbReference type="InterPro" id="IPR008979">
    <property type="entry name" value="Galactose-bd-like_sf"/>
</dbReference>
<evidence type="ECO:0000256" key="3">
    <source>
        <dbReference type="ARBA" id="ARBA00007401"/>
    </source>
</evidence>
<dbReference type="Gene3D" id="2.60.40.10">
    <property type="entry name" value="Immunoglobulins"/>
    <property type="match status" value="2"/>
</dbReference>
<keyword evidence="14" id="KW-1185">Reference proteome</keyword>
<dbReference type="SMART" id="SM01038">
    <property type="entry name" value="Bgal_small_N"/>
    <property type="match status" value="1"/>
</dbReference>
<dbReference type="SUPFAM" id="SSF49785">
    <property type="entry name" value="Galactose-binding domain-like"/>
    <property type="match status" value="1"/>
</dbReference>
<dbReference type="InterPro" id="IPR011013">
    <property type="entry name" value="Gal_mutarotase_sf_dom"/>
</dbReference>
<dbReference type="InterPro" id="IPR006102">
    <property type="entry name" value="Ig-like_GH2"/>
</dbReference>
<dbReference type="InterPro" id="IPR004199">
    <property type="entry name" value="B-gal_small/dom_5"/>
</dbReference>
<dbReference type="FunFam" id="3.20.20.80:FF:000121">
    <property type="entry name" value="Beta-galactosidase"/>
    <property type="match status" value="1"/>
</dbReference>
<dbReference type="InterPro" id="IPR006103">
    <property type="entry name" value="Glyco_hydro_2_cat"/>
</dbReference>
<dbReference type="InterPro" id="IPR017853">
    <property type="entry name" value="GH"/>
</dbReference>
<keyword evidence="6 13" id="KW-0378">Hydrolase</keyword>
<dbReference type="Pfam" id="PF02837">
    <property type="entry name" value="Glyco_hydro_2_N"/>
    <property type="match status" value="1"/>
</dbReference>
<keyword evidence="8 13" id="KW-0326">Glycosidase</keyword>
<dbReference type="Pfam" id="PF00703">
    <property type="entry name" value="Glyco_hydro_2"/>
    <property type="match status" value="1"/>
</dbReference>
<evidence type="ECO:0000313" key="13">
    <source>
        <dbReference type="EMBL" id="SUE34745.1"/>
    </source>
</evidence>
<evidence type="ECO:0000256" key="5">
    <source>
        <dbReference type="ARBA" id="ARBA00012756"/>
    </source>
</evidence>
<keyword evidence="7" id="KW-0106">Calcium</keyword>
<dbReference type="Pfam" id="PF02929">
    <property type="entry name" value="Bgal_small_N"/>
    <property type="match status" value="1"/>
</dbReference>
<evidence type="ECO:0000256" key="1">
    <source>
        <dbReference type="ARBA" id="ARBA00001412"/>
    </source>
</evidence>
<dbReference type="GO" id="GO:0009341">
    <property type="term" value="C:beta-galactosidase complex"/>
    <property type="evidence" value="ECO:0007669"/>
    <property type="project" value="InterPro"/>
</dbReference>
<dbReference type="SUPFAM" id="SSF51445">
    <property type="entry name" value="(Trans)glycosidases"/>
    <property type="match status" value="1"/>
</dbReference>
<proteinExistence type="inferred from homology"/>
<dbReference type="Pfam" id="PF02836">
    <property type="entry name" value="Glyco_hydro_2_C"/>
    <property type="match status" value="1"/>
</dbReference>
<evidence type="ECO:0000313" key="14">
    <source>
        <dbReference type="Proteomes" id="UP000255233"/>
    </source>
</evidence>
<feature type="signal peptide" evidence="11">
    <location>
        <begin position="1"/>
        <end position="26"/>
    </location>
</feature>
<evidence type="ECO:0000256" key="8">
    <source>
        <dbReference type="ARBA" id="ARBA00023295"/>
    </source>
</evidence>
<feature type="chain" id="PRO_5016771908" description="beta-galactosidase" evidence="11">
    <location>
        <begin position="27"/>
        <end position="1108"/>
    </location>
</feature>
<comment type="cofactor">
    <cofactor evidence="2">
        <name>Ca(2+)</name>
        <dbReference type="ChEBI" id="CHEBI:29108"/>
    </cofactor>
</comment>
<dbReference type="PANTHER" id="PTHR46323">
    <property type="entry name" value="BETA-GALACTOSIDASE"/>
    <property type="match status" value="1"/>
</dbReference>
<dbReference type="EMBL" id="UGVL01000001">
    <property type="protein sequence ID" value="SUE34745.1"/>
    <property type="molecule type" value="Genomic_DNA"/>
</dbReference>
<feature type="domain" description="Beta galactosidase small chain/" evidence="12">
    <location>
        <begin position="792"/>
        <end position="1092"/>
    </location>
</feature>
<dbReference type="InterPro" id="IPR013783">
    <property type="entry name" value="Ig-like_fold"/>
</dbReference>
<feature type="region of interest" description="Disordered" evidence="10">
    <location>
        <begin position="1021"/>
        <end position="1041"/>
    </location>
</feature>
<dbReference type="Proteomes" id="UP000255233">
    <property type="component" value="Unassembled WGS sequence"/>
</dbReference>
<dbReference type="AlphaFoldDB" id="A0A379MT76"/>
<comment type="catalytic activity">
    <reaction evidence="1">
        <text>Hydrolysis of terminal non-reducing beta-D-galactose residues in beta-D-galactosides.</text>
        <dbReference type="EC" id="3.2.1.23"/>
    </reaction>
</comment>
<dbReference type="STRING" id="880526.GCA_000427365_01840"/>
<dbReference type="Gene3D" id="2.70.98.10">
    <property type="match status" value="1"/>
</dbReference>
<evidence type="ECO:0000256" key="9">
    <source>
        <dbReference type="ARBA" id="ARBA00032230"/>
    </source>
</evidence>
<comment type="subunit">
    <text evidence="4">Monomer.</text>
</comment>
<dbReference type="InterPro" id="IPR006101">
    <property type="entry name" value="Glyco_hydro_2"/>
</dbReference>
<dbReference type="InterPro" id="IPR036156">
    <property type="entry name" value="Beta-gal/glucu_dom_sf"/>
</dbReference>
<dbReference type="SUPFAM" id="SSF49303">
    <property type="entry name" value="beta-Galactosidase/glucuronidase domain"/>
    <property type="match status" value="2"/>
</dbReference>
<dbReference type="InterPro" id="IPR014718">
    <property type="entry name" value="GH-type_carb-bd"/>
</dbReference>
<dbReference type="EC" id="3.2.1.23" evidence="5"/>
<evidence type="ECO:0000256" key="2">
    <source>
        <dbReference type="ARBA" id="ARBA00001913"/>
    </source>
</evidence>
<dbReference type="InterPro" id="IPR032312">
    <property type="entry name" value="LacZ_4"/>
</dbReference>
<keyword evidence="11" id="KW-0732">Signal</keyword>
<dbReference type="GO" id="GO:0005990">
    <property type="term" value="P:lactose catabolic process"/>
    <property type="evidence" value="ECO:0007669"/>
    <property type="project" value="TreeGrafter"/>
</dbReference>
<dbReference type="GO" id="GO:0030246">
    <property type="term" value="F:carbohydrate binding"/>
    <property type="evidence" value="ECO:0007669"/>
    <property type="project" value="InterPro"/>
</dbReference>
<gene>
    <name evidence="13" type="primary">lacZ_7</name>
    <name evidence="13" type="ORF">NCTC11190_01978</name>
</gene>
<name>A0A379MT76_9BACT</name>
<dbReference type="InterPro" id="IPR006104">
    <property type="entry name" value="Glyco_hydro_2_N"/>
</dbReference>
<evidence type="ECO:0000256" key="11">
    <source>
        <dbReference type="SAM" id="SignalP"/>
    </source>
</evidence>
<dbReference type="Pfam" id="PF16353">
    <property type="entry name" value="LacZ_4"/>
    <property type="match status" value="1"/>
</dbReference>
<organism evidence="13 14">
    <name type="scientific">Rikenella microfusus</name>
    <dbReference type="NCBI Taxonomy" id="28139"/>
    <lineage>
        <taxon>Bacteria</taxon>
        <taxon>Pseudomonadati</taxon>
        <taxon>Bacteroidota</taxon>
        <taxon>Bacteroidia</taxon>
        <taxon>Bacteroidales</taxon>
        <taxon>Rikenellaceae</taxon>
        <taxon>Rikenella</taxon>
    </lineage>
</organism>
<accession>A0A379MT76</accession>
<dbReference type="SUPFAM" id="SSF74650">
    <property type="entry name" value="Galactose mutarotase-like"/>
    <property type="match status" value="1"/>
</dbReference>
<evidence type="ECO:0000256" key="4">
    <source>
        <dbReference type="ARBA" id="ARBA00011245"/>
    </source>
</evidence>
<dbReference type="RefSeq" id="WP_027291443.1">
    <property type="nucleotide sequence ID" value="NZ_UGVL01000001.1"/>
</dbReference>
<dbReference type="Gene3D" id="3.20.20.80">
    <property type="entry name" value="Glycosidases"/>
    <property type="match status" value="1"/>
</dbReference>
<dbReference type="PANTHER" id="PTHR46323:SF2">
    <property type="entry name" value="BETA-GALACTOSIDASE"/>
    <property type="match status" value="1"/>
</dbReference>
<dbReference type="PRINTS" id="PR00132">
    <property type="entry name" value="GLHYDRLASE2"/>
</dbReference>
<evidence type="ECO:0000259" key="12">
    <source>
        <dbReference type="SMART" id="SM01038"/>
    </source>
</evidence>
<evidence type="ECO:0000256" key="7">
    <source>
        <dbReference type="ARBA" id="ARBA00022837"/>
    </source>
</evidence>
<dbReference type="GO" id="GO:0004565">
    <property type="term" value="F:beta-galactosidase activity"/>
    <property type="evidence" value="ECO:0007669"/>
    <property type="project" value="UniProtKB-EC"/>
</dbReference>
<dbReference type="InterPro" id="IPR050347">
    <property type="entry name" value="Bact_Beta-galactosidase"/>
</dbReference>
<comment type="similarity">
    <text evidence="3">Belongs to the glycosyl hydrolase 2 family.</text>
</comment>
<protein>
    <recommendedName>
        <fullName evidence="5">beta-galactosidase</fullName>
        <ecNumber evidence="5">3.2.1.23</ecNumber>
    </recommendedName>
    <alternativeName>
        <fullName evidence="9">Lactase</fullName>
    </alternativeName>
</protein>